<evidence type="ECO:0000256" key="2">
    <source>
        <dbReference type="SAM" id="MobiDB-lite"/>
    </source>
</evidence>
<dbReference type="Pfam" id="PF17921">
    <property type="entry name" value="Integrase_H2C2"/>
    <property type="match status" value="1"/>
</dbReference>
<dbReference type="InterPro" id="IPR054465">
    <property type="entry name" value="Integrase_p58-like_C"/>
</dbReference>
<dbReference type="PANTHER" id="PTHR37984">
    <property type="entry name" value="PROTEIN CBG26694"/>
    <property type="match status" value="1"/>
</dbReference>
<dbReference type="InterPro" id="IPR001584">
    <property type="entry name" value="Integrase_cat-core"/>
</dbReference>
<evidence type="ECO:0000256" key="1">
    <source>
        <dbReference type="ARBA" id="ARBA00012493"/>
    </source>
</evidence>
<dbReference type="Pfam" id="PF00665">
    <property type="entry name" value="rve"/>
    <property type="match status" value="1"/>
</dbReference>
<dbReference type="EMBL" id="BMAV01026731">
    <property type="protein sequence ID" value="GFS52850.1"/>
    <property type="molecule type" value="Genomic_DNA"/>
</dbReference>
<dbReference type="OrthoDB" id="6428870at2759"/>
<feature type="domain" description="Integrase catalytic" evidence="3">
    <location>
        <begin position="60"/>
        <end position="219"/>
    </location>
</feature>
<dbReference type="PROSITE" id="PS50994">
    <property type="entry name" value="INTEGRASE"/>
    <property type="match status" value="1"/>
</dbReference>
<protein>
    <recommendedName>
        <fullName evidence="1">RNA-directed DNA polymerase</fullName>
        <ecNumber evidence="1">2.7.7.49</ecNumber>
    </recommendedName>
</protein>
<evidence type="ECO:0000313" key="4">
    <source>
        <dbReference type="EMBL" id="GFS52850.1"/>
    </source>
</evidence>
<dbReference type="SUPFAM" id="SSF53098">
    <property type="entry name" value="Ribonuclease H-like"/>
    <property type="match status" value="1"/>
</dbReference>
<sequence>MTNRLRDIWDLYGMYDCIRKRFFWPRLFRTVHRYVTHCRECQRRKAVPLKPTGALIPIPPAEAPFQRIGMDLLGRLPKSQGGNRWIIVCTDYMTRYAITKALPTAEAPEVSKFFVEEIILTHETPRTIITDRGTVFQSNLIAEINNQCKVVHRMTTAYHPQTNGLTERFNKTLADMLAMYVDVEQKTRDRILPFVSFAYNTARQDTTGFTPFFLKFGHEAGTKLDAMFQEPIEYTVPDFLAQLVTQAEESRQLARIRTLDAQEKDRRRYNSRHRAVLYQQGDLVWIYIPVRKVGRCEKLLKKYFGSYQVLRKLSDVTYEVHDFDPNSRRRKSKDIAPVLRMKPYYDPDLQAHFNDSAASDDRRFGESTPSTGRNDYTGPTTRSISKALRQTR</sequence>
<dbReference type="InterPro" id="IPR012337">
    <property type="entry name" value="RNaseH-like_sf"/>
</dbReference>
<dbReference type="Proteomes" id="UP000886998">
    <property type="component" value="Unassembled WGS sequence"/>
</dbReference>
<dbReference type="EC" id="2.7.7.49" evidence="1"/>
<dbReference type="Pfam" id="PF22938">
    <property type="entry name" value="Integrase_p58_C"/>
    <property type="match status" value="1"/>
</dbReference>
<feature type="compositionally biased region" description="Polar residues" evidence="2">
    <location>
        <begin position="367"/>
        <end position="392"/>
    </location>
</feature>
<evidence type="ECO:0000259" key="3">
    <source>
        <dbReference type="PROSITE" id="PS50994"/>
    </source>
</evidence>
<feature type="region of interest" description="Disordered" evidence="2">
    <location>
        <begin position="350"/>
        <end position="392"/>
    </location>
</feature>
<dbReference type="InterPro" id="IPR041588">
    <property type="entry name" value="Integrase_H2C2"/>
</dbReference>
<accession>A0A8X6IQ40</accession>
<organism evidence="4 5">
    <name type="scientific">Trichonephila inaurata madagascariensis</name>
    <dbReference type="NCBI Taxonomy" id="2747483"/>
    <lineage>
        <taxon>Eukaryota</taxon>
        <taxon>Metazoa</taxon>
        <taxon>Ecdysozoa</taxon>
        <taxon>Arthropoda</taxon>
        <taxon>Chelicerata</taxon>
        <taxon>Arachnida</taxon>
        <taxon>Araneae</taxon>
        <taxon>Araneomorphae</taxon>
        <taxon>Entelegynae</taxon>
        <taxon>Araneoidea</taxon>
        <taxon>Nephilidae</taxon>
        <taxon>Trichonephila</taxon>
        <taxon>Trichonephila inaurata</taxon>
    </lineage>
</organism>
<dbReference type="GO" id="GO:0015074">
    <property type="term" value="P:DNA integration"/>
    <property type="evidence" value="ECO:0007669"/>
    <property type="project" value="InterPro"/>
</dbReference>
<dbReference type="PANTHER" id="PTHR37984:SF5">
    <property type="entry name" value="PROTEIN NYNRIN-LIKE"/>
    <property type="match status" value="1"/>
</dbReference>
<dbReference type="AlphaFoldDB" id="A0A8X6IQ40"/>
<dbReference type="GO" id="GO:0003676">
    <property type="term" value="F:nucleic acid binding"/>
    <property type="evidence" value="ECO:0007669"/>
    <property type="project" value="InterPro"/>
</dbReference>
<dbReference type="GO" id="GO:0003964">
    <property type="term" value="F:RNA-directed DNA polymerase activity"/>
    <property type="evidence" value="ECO:0007669"/>
    <property type="project" value="UniProtKB-EC"/>
</dbReference>
<gene>
    <name evidence="4" type="primary">POL</name>
    <name evidence="4" type="ORF">TNIN_365011</name>
</gene>
<reference evidence="4" key="1">
    <citation type="submission" date="2020-08" db="EMBL/GenBank/DDBJ databases">
        <title>Multicomponent nature underlies the extraordinary mechanical properties of spider dragline silk.</title>
        <authorList>
            <person name="Kono N."/>
            <person name="Nakamura H."/>
            <person name="Mori M."/>
            <person name="Yoshida Y."/>
            <person name="Ohtoshi R."/>
            <person name="Malay A.D."/>
            <person name="Moran D.A.P."/>
            <person name="Tomita M."/>
            <person name="Numata K."/>
            <person name="Arakawa K."/>
        </authorList>
    </citation>
    <scope>NUCLEOTIDE SEQUENCE</scope>
</reference>
<evidence type="ECO:0000313" key="5">
    <source>
        <dbReference type="Proteomes" id="UP000886998"/>
    </source>
</evidence>
<dbReference type="InterPro" id="IPR036397">
    <property type="entry name" value="RNaseH_sf"/>
</dbReference>
<name>A0A8X6IQ40_9ARAC</name>
<dbReference type="FunFam" id="3.30.420.10:FF:000032">
    <property type="entry name" value="Retrovirus-related Pol polyprotein from transposon 297-like Protein"/>
    <property type="match status" value="1"/>
</dbReference>
<dbReference type="Gene3D" id="1.10.340.70">
    <property type="match status" value="1"/>
</dbReference>
<comment type="caution">
    <text evidence="4">The sequence shown here is derived from an EMBL/GenBank/DDBJ whole genome shotgun (WGS) entry which is preliminary data.</text>
</comment>
<dbReference type="Gene3D" id="3.30.420.10">
    <property type="entry name" value="Ribonuclease H-like superfamily/Ribonuclease H"/>
    <property type="match status" value="1"/>
</dbReference>
<dbReference type="InterPro" id="IPR050951">
    <property type="entry name" value="Retrovirus_Pol_polyprotein"/>
</dbReference>
<keyword evidence="5" id="KW-1185">Reference proteome</keyword>
<proteinExistence type="predicted"/>